<feature type="compositionally biased region" description="Polar residues" evidence="1">
    <location>
        <begin position="1"/>
        <end position="15"/>
    </location>
</feature>
<evidence type="ECO:0000256" key="1">
    <source>
        <dbReference type="SAM" id="MobiDB-lite"/>
    </source>
</evidence>
<reference evidence="2 3" key="1">
    <citation type="journal article" date="2012" name="Proc. Natl. Acad. Sci. U.S.A.">
        <title>Antigenic diversity is generated by distinct evolutionary mechanisms in African trypanosome species.</title>
        <authorList>
            <person name="Jackson A.P."/>
            <person name="Berry A."/>
            <person name="Aslett M."/>
            <person name="Allison H.C."/>
            <person name="Burton P."/>
            <person name="Vavrova-Anderson J."/>
            <person name="Brown R."/>
            <person name="Browne H."/>
            <person name="Corton N."/>
            <person name="Hauser H."/>
            <person name="Gamble J."/>
            <person name="Gilderthorp R."/>
            <person name="Marcello L."/>
            <person name="McQuillan J."/>
            <person name="Otto T.D."/>
            <person name="Quail M.A."/>
            <person name="Sanders M.J."/>
            <person name="van Tonder A."/>
            <person name="Ginger M.L."/>
            <person name="Field M.C."/>
            <person name="Barry J.D."/>
            <person name="Hertz-Fowler C."/>
            <person name="Berriman M."/>
        </authorList>
    </citation>
    <scope>NUCLEOTIDE SEQUENCE</scope>
    <source>
        <strain evidence="2 3">Y486</strain>
    </source>
</reference>
<organism evidence="2 3">
    <name type="scientific">Trypanosoma vivax (strain Y486)</name>
    <dbReference type="NCBI Taxonomy" id="1055687"/>
    <lineage>
        <taxon>Eukaryota</taxon>
        <taxon>Discoba</taxon>
        <taxon>Euglenozoa</taxon>
        <taxon>Kinetoplastea</taxon>
        <taxon>Metakinetoplastina</taxon>
        <taxon>Trypanosomatida</taxon>
        <taxon>Trypanosomatidae</taxon>
        <taxon>Trypanosoma</taxon>
        <taxon>Duttonella</taxon>
    </lineage>
</organism>
<accession>F9WV57</accession>
<proteinExistence type="predicted"/>
<dbReference type="VEuPathDB" id="TriTrypDB:TvY486_0043620"/>
<evidence type="ECO:0000313" key="3">
    <source>
        <dbReference type="Proteomes" id="UP000009027"/>
    </source>
</evidence>
<gene>
    <name evidence="2" type="ORF">TvY486_0043620</name>
</gene>
<sequence length="308" mass="35643">MSQLPSVAWQRSSSHYGRPGMVVPSQVSKHQIQLQQLGMNVDDEMSTPWPTNGFRRYSSDLRNTFSEAGNGLASVSRPDSSFWVSQSPLPQEALFASSLTEVTAEHTVKLGLDEEKVRRLFALQRRRCKEVMKAEKEAFNLIMQRAEGSMESILLFTEFRRSLQREQEKRNQKMIPWLQQSLVIRIEQIIEEEREGRQAIVTRELRVRAARRRVEWLVGAKMRYERAIELIVSGEERGRSLLERAEMRRAREITALSPYVTLNSIRILGQCPFLSIKDCPFHLRGEGEKSKHYEYSLKGTTESFPKLV</sequence>
<protein>
    <submittedName>
        <fullName evidence="2">Uncharacterized protein</fullName>
    </submittedName>
</protein>
<name>F9WV57_TRYVY</name>
<dbReference type="AlphaFoldDB" id="F9WV57"/>
<keyword evidence="3" id="KW-1185">Reference proteome</keyword>
<feature type="region of interest" description="Disordered" evidence="1">
    <location>
        <begin position="1"/>
        <end position="21"/>
    </location>
</feature>
<dbReference type="EMBL" id="CAEX01007725">
    <property type="protein sequence ID" value="CCD21462.1"/>
    <property type="molecule type" value="Genomic_DNA"/>
</dbReference>
<dbReference type="Proteomes" id="UP000009027">
    <property type="component" value="Unassembled WGS sequence"/>
</dbReference>
<evidence type="ECO:0000313" key="2">
    <source>
        <dbReference type="EMBL" id="CCD21462.1"/>
    </source>
</evidence>